<evidence type="ECO:0000313" key="1">
    <source>
        <dbReference type="EMBL" id="AMB98991.1"/>
    </source>
</evidence>
<dbReference type="InterPro" id="IPR046092">
    <property type="entry name" value="DUF6110"/>
</dbReference>
<dbReference type="RefSeq" id="WP_067977971.1">
    <property type="nucleotide sequence ID" value="NZ_FNHJ01000014.1"/>
</dbReference>
<dbReference type="AlphaFoldDB" id="A0A109RGN7"/>
<dbReference type="KEGG" id="auh:AWM75_02805"/>
<sequence>MIDLKKFAKRNKGTGIFAAGALAATAGVKLLTSKTAKQAYSTVIAKGMHAVDEVNQVISSAKQQAEDVYEDAKDIYAADKQAEAQELVVVEPTTDSAPAADATSREVD</sequence>
<keyword evidence="2" id="KW-1185">Reference proteome</keyword>
<proteinExistence type="predicted"/>
<dbReference type="STRING" id="128944.AWM75_02805"/>
<dbReference type="Proteomes" id="UP000062260">
    <property type="component" value="Chromosome"/>
</dbReference>
<accession>A0A109RGN7</accession>
<organism evidence="1 2">
    <name type="scientific">Aerococcus urinaehominis</name>
    <dbReference type="NCBI Taxonomy" id="128944"/>
    <lineage>
        <taxon>Bacteria</taxon>
        <taxon>Bacillati</taxon>
        <taxon>Bacillota</taxon>
        <taxon>Bacilli</taxon>
        <taxon>Lactobacillales</taxon>
        <taxon>Aerococcaceae</taxon>
        <taxon>Aerococcus</taxon>
    </lineage>
</organism>
<evidence type="ECO:0000313" key="2">
    <source>
        <dbReference type="Proteomes" id="UP000062260"/>
    </source>
</evidence>
<reference evidence="2" key="2">
    <citation type="submission" date="2016-01" db="EMBL/GenBank/DDBJ databases">
        <title>Six Aerococcus type strain genome sequencing and assembly using PacBio and Illumina Hiseq.</title>
        <authorList>
            <person name="Carkaci D."/>
            <person name="Dargis R."/>
            <person name="Nielsen X.C."/>
            <person name="Skovgaard O."/>
            <person name="Fuursted K."/>
            <person name="Christensen J.J."/>
        </authorList>
    </citation>
    <scope>NUCLEOTIDE SEQUENCE [LARGE SCALE GENOMIC DNA]</scope>
    <source>
        <strain evidence="2">CCUG42038B</strain>
    </source>
</reference>
<dbReference type="EMBL" id="CP014163">
    <property type="protein sequence ID" value="AMB98991.1"/>
    <property type="molecule type" value="Genomic_DNA"/>
</dbReference>
<dbReference type="Pfam" id="PF19605">
    <property type="entry name" value="DUF6110"/>
    <property type="match status" value="1"/>
</dbReference>
<gene>
    <name evidence="1" type="ORF">AWM75_02805</name>
</gene>
<protein>
    <submittedName>
        <fullName evidence="1">Uncharacterized protein</fullName>
    </submittedName>
</protein>
<name>A0A109RGN7_9LACT</name>
<reference evidence="1 2" key="1">
    <citation type="journal article" date="2016" name="Genome Announc.">
        <title>Complete Genome Sequences of Aerococcus christensenii CCUG 28831T, Aerococcus sanguinicola CCUG 43001T, Aerococcus urinae CCUG 36881T, Aerococcus urinaeequi CCUG 28094T, Aerococcus urinaehominis CCUG 42038 BT, and Aerococcus viridans CCUG 4311T.</title>
        <authorList>
            <person name="Carkaci D."/>
            <person name="Dargis R."/>
            <person name="Nielsen X.C."/>
            <person name="Skovgaard O."/>
            <person name="Fuursted K."/>
            <person name="Christensen J.J."/>
        </authorList>
    </citation>
    <scope>NUCLEOTIDE SEQUENCE [LARGE SCALE GENOMIC DNA]</scope>
    <source>
        <strain evidence="1 2">CCUG42038B</strain>
    </source>
</reference>